<evidence type="ECO:0000256" key="1">
    <source>
        <dbReference type="ARBA" id="ARBA00008335"/>
    </source>
</evidence>
<dbReference type="InterPro" id="IPR039672">
    <property type="entry name" value="MFS_2"/>
</dbReference>
<dbReference type="PANTHER" id="PTHR11328">
    <property type="entry name" value="MAJOR FACILITATOR SUPERFAMILY DOMAIN-CONTAINING PROTEIN"/>
    <property type="match status" value="1"/>
</dbReference>
<gene>
    <name evidence="2" type="ORF">VZT92_022272</name>
</gene>
<dbReference type="GO" id="GO:0005886">
    <property type="term" value="C:plasma membrane"/>
    <property type="evidence" value="ECO:0007669"/>
    <property type="project" value="TreeGrafter"/>
</dbReference>
<proteinExistence type="inferred from homology"/>
<comment type="similarity">
    <text evidence="1">Belongs to the major facilitator superfamily.</text>
</comment>
<evidence type="ECO:0000313" key="2">
    <source>
        <dbReference type="EMBL" id="KAK9519548.1"/>
    </source>
</evidence>
<accession>A0AAW1EBK4</accession>
<dbReference type="PANTHER" id="PTHR11328:SF28">
    <property type="entry name" value="MAJOR FACILITATOR SUPERFAMILY DOMAIN-CONTAINING PROTEIN 12"/>
    <property type="match status" value="1"/>
</dbReference>
<reference evidence="2 3" key="1">
    <citation type="journal article" date="2024" name="Genome Biol. Evol.">
        <title>Chromosome-level genome assembly of the viviparous eelpout Zoarces viviparus.</title>
        <authorList>
            <person name="Fuhrmann N."/>
            <person name="Brasseur M.V."/>
            <person name="Bakowski C.E."/>
            <person name="Podsiadlowski L."/>
            <person name="Prost S."/>
            <person name="Krehenwinkel H."/>
            <person name="Mayer C."/>
        </authorList>
    </citation>
    <scope>NUCLEOTIDE SEQUENCE [LARGE SCALE GENOMIC DNA]</scope>
    <source>
        <strain evidence="2">NO-MEL_2022_Ind0_liver</strain>
    </source>
</reference>
<dbReference type="GO" id="GO:0008643">
    <property type="term" value="P:carbohydrate transport"/>
    <property type="evidence" value="ECO:0007669"/>
    <property type="project" value="InterPro"/>
</dbReference>
<dbReference type="GO" id="GO:0048021">
    <property type="term" value="P:regulation of melanin biosynthetic process"/>
    <property type="evidence" value="ECO:0007669"/>
    <property type="project" value="TreeGrafter"/>
</dbReference>
<comment type="caution">
    <text evidence="2">The sequence shown here is derived from an EMBL/GenBank/DDBJ whole genome shotgun (WGS) entry which is preliminary data.</text>
</comment>
<dbReference type="GO" id="GO:0015293">
    <property type="term" value="F:symporter activity"/>
    <property type="evidence" value="ECO:0007669"/>
    <property type="project" value="InterPro"/>
</dbReference>
<dbReference type="EMBL" id="JBCEZU010000434">
    <property type="protein sequence ID" value="KAK9519548.1"/>
    <property type="molecule type" value="Genomic_DNA"/>
</dbReference>
<dbReference type="AlphaFoldDB" id="A0AAW1EBK4"/>
<organism evidence="2 3">
    <name type="scientific">Zoarces viviparus</name>
    <name type="common">Viviparous eelpout</name>
    <name type="synonym">Blennius viviparus</name>
    <dbReference type="NCBI Taxonomy" id="48416"/>
    <lineage>
        <taxon>Eukaryota</taxon>
        <taxon>Metazoa</taxon>
        <taxon>Chordata</taxon>
        <taxon>Craniata</taxon>
        <taxon>Vertebrata</taxon>
        <taxon>Euteleostomi</taxon>
        <taxon>Actinopterygii</taxon>
        <taxon>Neopterygii</taxon>
        <taxon>Teleostei</taxon>
        <taxon>Neoteleostei</taxon>
        <taxon>Acanthomorphata</taxon>
        <taxon>Eupercaria</taxon>
        <taxon>Perciformes</taxon>
        <taxon>Cottioidei</taxon>
        <taxon>Zoarcales</taxon>
        <taxon>Zoarcidae</taxon>
        <taxon>Zoarcinae</taxon>
        <taxon>Zoarces</taxon>
    </lineage>
</organism>
<dbReference type="Proteomes" id="UP001488805">
    <property type="component" value="Unassembled WGS sequence"/>
</dbReference>
<keyword evidence="3" id="KW-1185">Reference proteome</keyword>
<sequence>MEQFVPAGRSLSVCRRLCYAAGPFKRPVRRHVVRLHLLVYRHSVISFPSTDAMMLIGQIADGVFTPLVGYGSDRTVCVYGKRKAWMSAKHDVQYIMFTDSGCLGYQHVSDETRGSNKHTCWCFISEG</sequence>
<evidence type="ECO:0000313" key="3">
    <source>
        <dbReference type="Proteomes" id="UP001488805"/>
    </source>
</evidence>
<dbReference type="GO" id="GO:0043474">
    <property type="term" value="P:pigment metabolic process involved in pigmentation"/>
    <property type="evidence" value="ECO:0007669"/>
    <property type="project" value="TreeGrafter"/>
</dbReference>
<name>A0AAW1EBK4_ZOAVI</name>
<protein>
    <submittedName>
        <fullName evidence="2">Uncharacterized protein</fullName>
    </submittedName>
</protein>